<sequence>MGGMLGALQTYTLGENFIHLIGAKRILDVGTSIGGSALAWSLATGEGGKALWHGLVVQDPSAFDTVTKAIDETNKKVR</sequence>
<reference evidence="1 2" key="1">
    <citation type="submission" date="2018-11" db="EMBL/GenBank/DDBJ databases">
        <authorList>
            <consortium name="Pathogen Informatics"/>
        </authorList>
    </citation>
    <scope>NUCLEOTIDE SEQUENCE [LARGE SCALE GENOMIC DNA]</scope>
</reference>
<dbReference type="Gene3D" id="3.40.50.150">
    <property type="entry name" value="Vaccinia Virus protein VP39"/>
    <property type="match status" value="1"/>
</dbReference>
<dbReference type="AlphaFoldDB" id="A0A3P7JJ27"/>
<protein>
    <submittedName>
        <fullName evidence="1">Uncharacterized protein</fullName>
    </submittedName>
</protein>
<dbReference type="InterPro" id="IPR029063">
    <property type="entry name" value="SAM-dependent_MTases_sf"/>
</dbReference>
<gene>
    <name evidence="1" type="ORF">SVUK_LOCUS15871</name>
</gene>
<dbReference type="SUPFAM" id="SSF53335">
    <property type="entry name" value="S-adenosyl-L-methionine-dependent methyltransferases"/>
    <property type="match status" value="1"/>
</dbReference>
<proteinExistence type="predicted"/>
<evidence type="ECO:0000313" key="2">
    <source>
        <dbReference type="Proteomes" id="UP000270094"/>
    </source>
</evidence>
<dbReference type="OrthoDB" id="10251242at2759"/>
<accession>A0A3P7JJ27</accession>
<organism evidence="1 2">
    <name type="scientific">Strongylus vulgaris</name>
    <name type="common">Blood worm</name>
    <dbReference type="NCBI Taxonomy" id="40348"/>
    <lineage>
        <taxon>Eukaryota</taxon>
        <taxon>Metazoa</taxon>
        <taxon>Ecdysozoa</taxon>
        <taxon>Nematoda</taxon>
        <taxon>Chromadorea</taxon>
        <taxon>Rhabditida</taxon>
        <taxon>Rhabditina</taxon>
        <taxon>Rhabditomorpha</taxon>
        <taxon>Strongyloidea</taxon>
        <taxon>Strongylidae</taxon>
        <taxon>Strongylus</taxon>
    </lineage>
</organism>
<dbReference type="EMBL" id="UYYB01110476">
    <property type="protein sequence ID" value="VDM80873.1"/>
    <property type="molecule type" value="Genomic_DNA"/>
</dbReference>
<dbReference type="Proteomes" id="UP000270094">
    <property type="component" value="Unassembled WGS sequence"/>
</dbReference>
<keyword evidence="2" id="KW-1185">Reference proteome</keyword>
<name>A0A3P7JJ27_STRVU</name>
<evidence type="ECO:0000313" key="1">
    <source>
        <dbReference type="EMBL" id="VDM80873.1"/>
    </source>
</evidence>